<dbReference type="PANTHER" id="PTHR43180">
    <property type="entry name" value="3-OXOACYL-(ACYL-CARRIER-PROTEIN) REDUCTASE (AFU_ORTHOLOGUE AFUA_6G11210)"/>
    <property type="match status" value="1"/>
</dbReference>
<dbReference type="Pfam" id="PF00106">
    <property type="entry name" value="adh_short"/>
    <property type="match status" value="1"/>
</dbReference>
<dbReference type="PRINTS" id="PR00081">
    <property type="entry name" value="GDHRDH"/>
</dbReference>
<organism evidence="3 4">
    <name type="scientific">Turnera subulata</name>
    <dbReference type="NCBI Taxonomy" id="218843"/>
    <lineage>
        <taxon>Eukaryota</taxon>
        <taxon>Viridiplantae</taxon>
        <taxon>Streptophyta</taxon>
        <taxon>Embryophyta</taxon>
        <taxon>Tracheophyta</taxon>
        <taxon>Spermatophyta</taxon>
        <taxon>Magnoliopsida</taxon>
        <taxon>eudicotyledons</taxon>
        <taxon>Gunneridae</taxon>
        <taxon>Pentapetalae</taxon>
        <taxon>rosids</taxon>
        <taxon>fabids</taxon>
        <taxon>Malpighiales</taxon>
        <taxon>Passifloraceae</taxon>
        <taxon>Turnera</taxon>
    </lineage>
</organism>
<keyword evidence="4" id="KW-1185">Reference proteome</keyword>
<dbReference type="Gene3D" id="3.40.50.720">
    <property type="entry name" value="NAD(P)-binding Rossmann-like Domain"/>
    <property type="match status" value="1"/>
</dbReference>
<reference evidence="3" key="1">
    <citation type="submission" date="2022-02" db="EMBL/GenBank/DDBJ databases">
        <authorList>
            <person name="Henning P.M."/>
            <person name="McCubbin A.G."/>
            <person name="Shore J.S."/>
        </authorList>
    </citation>
    <scope>NUCLEOTIDE SEQUENCE</scope>
    <source>
        <strain evidence="3">F60SS</strain>
        <tissue evidence="3">Leaves</tissue>
    </source>
</reference>
<keyword evidence="2" id="KW-0560">Oxidoreductase</keyword>
<dbReference type="InterPro" id="IPR002347">
    <property type="entry name" value="SDR_fam"/>
</dbReference>
<dbReference type="SUPFAM" id="SSF51735">
    <property type="entry name" value="NAD(P)-binding Rossmann-fold domains"/>
    <property type="match status" value="1"/>
</dbReference>
<dbReference type="GO" id="GO:0016491">
    <property type="term" value="F:oxidoreductase activity"/>
    <property type="evidence" value="ECO:0007669"/>
    <property type="project" value="UniProtKB-KW"/>
</dbReference>
<dbReference type="Pfam" id="PF13561">
    <property type="entry name" value="adh_short_C2"/>
    <property type="match status" value="1"/>
</dbReference>
<dbReference type="PANTHER" id="PTHR43180:SF67">
    <property type="entry name" value="SECOISOLARICIRESINOL DEHYDROGENASE"/>
    <property type="match status" value="1"/>
</dbReference>
<evidence type="ECO:0000256" key="2">
    <source>
        <dbReference type="ARBA" id="ARBA00023002"/>
    </source>
</evidence>
<dbReference type="EMBL" id="JAKUCV010002681">
    <property type="protein sequence ID" value="KAJ4841820.1"/>
    <property type="molecule type" value="Genomic_DNA"/>
</dbReference>
<dbReference type="Proteomes" id="UP001141552">
    <property type="component" value="Unassembled WGS sequence"/>
</dbReference>
<dbReference type="InterPro" id="IPR036291">
    <property type="entry name" value="NAD(P)-bd_dom_sf"/>
</dbReference>
<gene>
    <name evidence="3" type="ORF">Tsubulata_035462</name>
</gene>
<comment type="caution">
    <text evidence="3">The sequence shown here is derived from an EMBL/GenBank/DDBJ whole genome shotgun (WGS) entry which is preliminary data.</text>
</comment>
<reference evidence="3" key="2">
    <citation type="journal article" date="2023" name="Plants (Basel)">
        <title>Annotation of the Turnera subulata (Passifloraceae) Draft Genome Reveals the S-Locus Evolved after the Divergence of Turneroideae from Passifloroideae in a Stepwise Manner.</title>
        <authorList>
            <person name="Henning P.M."/>
            <person name="Roalson E.H."/>
            <person name="Mir W."/>
            <person name="McCubbin A.G."/>
            <person name="Shore J.S."/>
        </authorList>
    </citation>
    <scope>NUCLEOTIDE SEQUENCE</scope>
    <source>
        <strain evidence="3">F60SS</strain>
    </source>
</reference>
<proteinExistence type="inferred from homology"/>
<evidence type="ECO:0000313" key="4">
    <source>
        <dbReference type="Proteomes" id="UP001141552"/>
    </source>
</evidence>
<protein>
    <recommendedName>
        <fullName evidence="5">Secoisolariciresinol dehydrogenase-like</fullName>
    </recommendedName>
</protein>
<dbReference type="OrthoDB" id="294295at2759"/>
<sequence>MKLEGKVALITGGASGIGEATARLFLSHGAKVLVADIQDELGHALCAELQGSITSSGGAASISFVHCDVSCESDVEKAVNLAASLYGKLDVMFNNAGIAGNMDPRILSTTGDNLQKVFAVNVFGAFYGAKHASRIMIPAKNGCILFTFVGKRGVGSTHMGTQGVLNEFGKLEKKELEDLVSKAANLQEAVLEPEDIAQAALYLASDDSKYVSGMDLVVDGGHNLSNPSFSLAMKTLFS</sequence>
<comment type="similarity">
    <text evidence="1">Belongs to the short-chain dehydrogenases/reductases (SDR) family.</text>
</comment>
<name>A0A9Q0G3S9_9ROSI</name>
<dbReference type="AlphaFoldDB" id="A0A9Q0G3S9"/>
<accession>A0A9Q0G3S9</accession>
<evidence type="ECO:0000313" key="3">
    <source>
        <dbReference type="EMBL" id="KAJ4841820.1"/>
    </source>
</evidence>
<evidence type="ECO:0000256" key="1">
    <source>
        <dbReference type="ARBA" id="ARBA00006484"/>
    </source>
</evidence>
<evidence type="ECO:0008006" key="5">
    <source>
        <dbReference type="Google" id="ProtNLM"/>
    </source>
</evidence>